<name>A0ABU9D610_9PROT</name>
<dbReference type="CDD" id="cd00090">
    <property type="entry name" value="HTH_ARSR"/>
    <property type="match status" value="1"/>
</dbReference>
<sequence length="146" mass="16310">MPSTQQHPTSLEVSPHHGPGQAAAVSAVLDDATRYQLLRLLNEHPNISQRELAHKLGISLGKTNYCLKALINKGWIKAGNFRRNPQKRATYAYLLTPSGIEEKARVTVSFLQRKMGEYDALREEIARLRAEVAQCGVHPEREAQGQ</sequence>
<keyword evidence="2" id="KW-1185">Reference proteome</keyword>
<proteinExistence type="predicted"/>
<dbReference type="RefSeq" id="WP_341370042.1">
    <property type="nucleotide sequence ID" value="NZ_JBBPCO010000003.1"/>
</dbReference>
<dbReference type="InterPro" id="IPR036390">
    <property type="entry name" value="WH_DNA-bd_sf"/>
</dbReference>
<protein>
    <submittedName>
        <fullName evidence="1">MarR family EPS-associated transcriptional regulator</fullName>
    </submittedName>
</protein>
<dbReference type="Gene3D" id="1.10.10.10">
    <property type="entry name" value="Winged helix-like DNA-binding domain superfamily/Winged helix DNA-binding domain"/>
    <property type="match status" value="1"/>
</dbReference>
<dbReference type="InterPro" id="IPR036388">
    <property type="entry name" value="WH-like_DNA-bd_sf"/>
</dbReference>
<organism evidence="1 2">
    <name type="scientific">Thermithiobacillus plumbiphilus</name>
    <dbReference type="NCBI Taxonomy" id="1729899"/>
    <lineage>
        <taxon>Bacteria</taxon>
        <taxon>Pseudomonadati</taxon>
        <taxon>Pseudomonadota</taxon>
        <taxon>Acidithiobacillia</taxon>
        <taxon>Acidithiobacillales</taxon>
        <taxon>Thermithiobacillaceae</taxon>
        <taxon>Thermithiobacillus</taxon>
    </lineage>
</organism>
<dbReference type="Pfam" id="PF13412">
    <property type="entry name" value="HTH_24"/>
    <property type="match status" value="1"/>
</dbReference>
<dbReference type="NCBIfam" id="TIGR04176">
    <property type="entry name" value="MarR_EPS"/>
    <property type="match status" value="1"/>
</dbReference>
<evidence type="ECO:0000313" key="1">
    <source>
        <dbReference type="EMBL" id="MEK8088975.1"/>
    </source>
</evidence>
<accession>A0ABU9D610</accession>
<dbReference type="InterPro" id="IPR026433">
    <property type="entry name" value="MarR_EPS"/>
</dbReference>
<dbReference type="Proteomes" id="UP001446205">
    <property type="component" value="Unassembled WGS sequence"/>
</dbReference>
<dbReference type="EMBL" id="JBBPCO010000003">
    <property type="protein sequence ID" value="MEK8088975.1"/>
    <property type="molecule type" value="Genomic_DNA"/>
</dbReference>
<dbReference type="SUPFAM" id="SSF46785">
    <property type="entry name" value="Winged helix' DNA-binding domain"/>
    <property type="match status" value="1"/>
</dbReference>
<comment type="caution">
    <text evidence="1">The sequence shown here is derived from an EMBL/GenBank/DDBJ whole genome shotgun (WGS) entry which is preliminary data.</text>
</comment>
<reference evidence="1 2" key="1">
    <citation type="submission" date="2024-04" db="EMBL/GenBank/DDBJ databases">
        <authorList>
            <person name="Abashina T."/>
            <person name="Shaikin A."/>
        </authorList>
    </citation>
    <scope>NUCLEOTIDE SEQUENCE [LARGE SCALE GENOMIC DNA]</scope>
    <source>
        <strain evidence="1 2">AAFK</strain>
    </source>
</reference>
<dbReference type="InterPro" id="IPR011991">
    <property type="entry name" value="ArsR-like_HTH"/>
</dbReference>
<gene>
    <name evidence="1" type="ORF">WOB96_04275</name>
</gene>
<evidence type="ECO:0000313" key="2">
    <source>
        <dbReference type="Proteomes" id="UP001446205"/>
    </source>
</evidence>